<evidence type="ECO:0000313" key="2">
    <source>
        <dbReference type="Proteomes" id="UP000054279"/>
    </source>
</evidence>
<dbReference type="Proteomes" id="UP000054279">
    <property type="component" value="Unassembled WGS sequence"/>
</dbReference>
<dbReference type="AlphaFoldDB" id="A0A0C9TZM6"/>
<evidence type="ECO:0000313" key="1">
    <source>
        <dbReference type="EMBL" id="KIJ35853.1"/>
    </source>
</evidence>
<keyword evidence="2" id="KW-1185">Reference proteome</keyword>
<proteinExistence type="predicted"/>
<accession>A0A0C9TZM6</accession>
<dbReference type="HOGENOM" id="CLU_2321841_0_0_1"/>
<protein>
    <submittedName>
        <fullName evidence="1">Uncharacterized protein</fullName>
    </submittedName>
</protein>
<dbReference type="EMBL" id="KN837184">
    <property type="protein sequence ID" value="KIJ35853.1"/>
    <property type="molecule type" value="Genomic_DNA"/>
</dbReference>
<sequence>MKSAHRLKRTNRVLRATWIGAQDTFPRPLRPAHRQRRRCAARTLGHCTLHDNNTPRDIPQQSKAATAAHRPPLLEHRQAEVDQPYNPFCGRCEGREGPA</sequence>
<gene>
    <name evidence="1" type="ORF">M422DRAFT_261805</name>
</gene>
<reference evidence="1 2" key="1">
    <citation type="submission" date="2014-06" db="EMBL/GenBank/DDBJ databases">
        <title>Evolutionary Origins and Diversification of the Mycorrhizal Mutualists.</title>
        <authorList>
            <consortium name="DOE Joint Genome Institute"/>
            <consortium name="Mycorrhizal Genomics Consortium"/>
            <person name="Kohler A."/>
            <person name="Kuo A."/>
            <person name="Nagy L.G."/>
            <person name="Floudas D."/>
            <person name="Copeland A."/>
            <person name="Barry K.W."/>
            <person name="Cichocki N."/>
            <person name="Veneault-Fourrey C."/>
            <person name="LaButti K."/>
            <person name="Lindquist E.A."/>
            <person name="Lipzen A."/>
            <person name="Lundell T."/>
            <person name="Morin E."/>
            <person name="Murat C."/>
            <person name="Riley R."/>
            <person name="Ohm R."/>
            <person name="Sun H."/>
            <person name="Tunlid A."/>
            <person name="Henrissat B."/>
            <person name="Grigoriev I.V."/>
            <person name="Hibbett D.S."/>
            <person name="Martin F."/>
        </authorList>
    </citation>
    <scope>NUCLEOTIDE SEQUENCE [LARGE SCALE GENOMIC DNA]</scope>
    <source>
        <strain evidence="1 2">SS14</strain>
    </source>
</reference>
<name>A0A0C9TZM6_SPHS4</name>
<organism evidence="1 2">
    <name type="scientific">Sphaerobolus stellatus (strain SS14)</name>
    <dbReference type="NCBI Taxonomy" id="990650"/>
    <lineage>
        <taxon>Eukaryota</taxon>
        <taxon>Fungi</taxon>
        <taxon>Dikarya</taxon>
        <taxon>Basidiomycota</taxon>
        <taxon>Agaricomycotina</taxon>
        <taxon>Agaricomycetes</taxon>
        <taxon>Phallomycetidae</taxon>
        <taxon>Geastrales</taxon>
        <taxon>Sphaerobolaceae</taxon>
        <taxon>Sphaerobolus</taxon>
    </lineage>
</organism>